<dbReference type="RefSeq" id="WP_067590842.1">
    <property type="nucleotide sequence ID" value="NZ_JABMCZ010000001.1"/>
</dbReference>
<evidence type="ECO:0000313" key="3">
    <source>
        <dbReference type="EMBL" id="KZM73455.1"/>
    </source>
</evidence>
<dbReference type="PANTHER" id="PTHR33371:SF15">
    <property type="entry name" value="LIPOPROTEIN LPRN"/>
    <property type="match status" value="1"/>
</dbReference>
<dbReference type="InterPro" id="IPR003399">
    <property type="entry name" value="Mce/MlaD"/>
</dbReference>
<dbReference type="Proteomes" id="UP000076512">
    <property type="component" value="Unassembled WGS sequence"/>
</dbReference>
<reference evidence="3 4" key="1">
    <citation type="submission" date="2016-04" db="EMBL/GenBank/DDBJ databases">
        <authorList>
            <person name="Evans L.H."/>
            <person name="Alamgir A."/>
            <person name="Owens N."/>
            <person name="Weber N.D."/>
            <person name="Virtaneva K."/>
            <person name="Barbian K."/>
            <person name="Babar A."/>
            <person name="Rosenke K."/>
        </authorList>
    </citation>
    <scope>NUCLEOTIDE SEQUENCE [LARGE SCALE GENOMIC DNA]</scope>
    <source>
        <strain evidence="3 4">IFM 0406</strain>
    </source>
</reference>
<sequence>MIRRCALILTTLVIASACGLDPTDIPVPGTTIAGASYPIRIEFTSVLNLPAKAKVLADGLEVGVLDRVDLADRRAVATVKLRAGVRIPASSTAEIRQATILGEPYIALLPSHDRAEPSLEPGATIPLARTRPPDSVEDLLRGMANVLANGRFGDLAEAVARANTAFPTDDEYRALATELHTDLHDMATGSADLDRILDGAARMSGDLAARRSAVDRALALGPARAAGLADVLFGVVDLAVGLGKLAGPAGALVWPIYPQTMDIYRAMRPLLLTVASADTTVPMNIDKLITLLRDKLIPYFGAPPNIRVTGQVAADPAQQADALIAALRSIGMVP</sequence>
<evidence type="ECO:0000313" key="4">
    <source>
        <dbReference type="Proteomes" id="UP000076512"/>
    </source>
</evidence>
<dbReference type="InterPro" id="IPR052336">
    <property type="entry name" value="MlaD_Phospholipid_Transporter"/>
</dbReference>
<dbReference type="PANTHER" id="PTHR33371">
    <property type="entry name" value="INTERMEMBRANE PHOSPHOLIPID TRANSPORT SYSTEM BINDING PROTEIN MLAD-RELATED"/>
    <property type="match status" value="1"/>
</dbReference>
<evidence type="ECO:0000259" key="2">
    <source>
        <dbReference type="Pfam" id="PF02470"/>
    </source>
</evidence>
<evidence type="ECO:0000256" key="1">
    <source>
        <dbReference type="SAM" id="SignalP"/>
    </source>
</evidence>
<organism evidence="3 4">
    <name type="scientific">Nocardia terpenica</name>
    <dbReference type="NCBI Taxonomy" id="455432"/>
    <lineage>
        <taxon>Bacteria</taxon>
        <taxon>Bacillati</taxon>
        <taxon>Actinomycetota</taxon>
        <taxon>Actinomycetes</taxon>
        <taxon>Mycobacteriales</taxon>
        <taxon>Nocardiaceae</taxon>
        <taxon>Nocardia</taxon>
    </lineage>
</organism>
<proteinExistence type="predicted"/>
<keyword evidence="1" id="KW-0732">Signal</keyword>
<name>A0A164ML06_9NOCA</name>
<feature type="signal peptide" evidence="1">
    <location>
        <begin position="1"/>
        <end position="17"/>
    </location>
</feature>
<dbReference type="GO" id="GO:0005576">
    <property type="term" value="C:extracellular region"/>
    <property type="evidence" value="ECO:0007669"/>
    <property type="project" value="TreeGrafter"/>
</dbReference>
<comment type="caution">
    <text evidence="3">The sequence shown here is derived from an EMBL/GenBank/DDBJ whole genome shotgun (WGS) entry which is preliminary data.</text>
</comment>
<protein>
    <recommendedName>
        <fullName evidence="2">Mce/MlaD domain-containing protein</fullName>
    </recommendedName>
</protein>
<feature type="chain" id="PRO_5007851838" description="Mce/MlaD domain-containing protein" evidence="1">
    <location>
        <begin position="18"/>
        <end position="334"/>
    </location>
</feature>
<dbReference type="EMBL" id="LWGR01000007">
    <property type="protein sequence ID" value="KZM73455.1"/>
    <property type="molecule type" value="Genomic_DNA"/>
</dbReference>
<dbReference type="AlphaFoldDB" id="A0A164ML06"/>
<feature type="domain" description="Mce/MlaD" evidence="2">
    <location>
        <begin position="36"/>
        <end position="110"/>
    </location>
</feature>
<dbReference type="OrthoDB" id="4368973at2"/>
<accession>A0A164ML06</accession>
<gene>
    <name evidence="3" type="ORF">AWN90_33010</name>
</gene>
<keyword evidence="4" id="KW-1185">Reference proteome</keyword>
<dbReference type="Pfam" id="PF02470">
    <property type="entry name" value="MlaD"/>
    <property type="match status" value="1"/>
</dbReference>
<dbReference type="PROSITE" id="PS51257">
    <property type="entry name" value="PROKAR_LIPOPROTEIN"/>
    <property type="match status" value="1"/>
</dbReference>
<dbReference type="STRING" id="455432.AWN90_33010"/>